<sequence>MIFWLFGKVLNYPISASYLILGVIVGATPDITSLVFLFREHHKSGKWAHLHRDNITHTIFYPVITSLCMAGLSGINIAFIVFVALVSHLFLDLFGIGWGIKLFYPVSDKQFKLFHQKGKWIYTQEEIDAEVEKYGDPNWFRNLFLKPTVTAFIEWSSLFLTAGIIIWYFFKG</sequence>
<dbReference type="InterPro" id="IPR007404">
    <property type="entry name" value="YdjM-like"/>
</dbReference>
<keyword evidence="1" id="KW-1133">Transmembrane helix</keyword>
<name>A0A1F5S5U9_9BACT</name>
<comment type="caution">
    <text evidence="2">The sequence shown here is derived from an EMBL/GenBank/DDBJ whole genome shotgun (WGS) entry which is preliminary data.</text>
</comment>
<evidence type="ECO:0008006" key="4">
    <source>
        <dbReference type="Google" id="ProtNLM"/>
    </source>
</evidence>
<keyword evidence="1" id="KW-0812">Transmembrane</keyword>
<dbReference type="EMBL" id="MFFS01000047">
    <property type="protein sequence ID" value="OGF21932.1"/>
    <property type="molecule type" value="Genomic_DNA"/>
</dbReference>
<evidence type="ECO:0000256" key="1">
    <source>
        <dbReference type="SAM" id="Phobius"/>
    </source>
</evidence>
<feature type="transmembrane region" description="Helical" evidence="1">
    <location>
        <begin position="16"/>
        <end position="38"/>
    </location>
</feature>
<feature type="transmembrane region" description="Helical" evidence="1">
    <location>
        <begin position="149"/>
        <end position="170"/>
    </location>
</feature>
<evidence type="ECO:0000313" key="3">
    <source>
        <dbReference type="Proteomes" id="UP000178323"/>
    </source>
</evidence>
<gene>
    <name evidence="2" type="ORF">A2Y83_05165</name>
</gene>
<evidence type="ECO:0000313" key="2">
    <source>
        <dbReference type="EMBL" id="OGF21932.1"/>
    </source>
</evidence>
<feature type="transmembrane region" description="Helical" evidence="1">
    <location>
        <begin position="59"/>
        <end position="85"/>
    </location>
</feature>
<reference evidence="2 3" key="1">
    <citation type="journal article" date="2016" name="Nat. Commun.">
        <title>Thousands of microbial genomes shed light on interconnected biogeochemical processes in an aquifer system.</title>
        <authorList>
            <person name="Anantharaman K."/>
            <person name="Brown C.T."/>
            <person name="Hug L.A."/>
            <person name="Sharon I."/>
            <person name="Castelle C.J."/>
            <person name="Probst A.J."/>
            <person name="Thomas B.C."/>
            <person name="Singh A."/>
            <person name="Wilkins M.J."/>
            <person name="Karaoz U."/>
            <person name="Brodie E.L."/>
            <person name="Williams K.H."/>
            <person name="Hubbard S.S."/>
            <person name="Banfield J.F."/>
        </authorList>
    </citation>
    <scope>NUCLEOTIDE SEQUENCE [LARGE SCALE GENOMIC DNA]</scope>
</reference>
<proteinExistence type="predicted"/>
<dbReference type="Pfam" id="PF04307">
    <property type="entry name" value="YdjM"/>
    <property type="match status" value="1"/>
</dbReference>
<keyword evidence="1" id="KW-0472">Membrane</keyword>
<dbReference type="Proteomes" id="UP000178323">
    <property type="component" value="Unassembled WGS sequence"/>
</dbReference>
<accession>A0A1F5S5U9</accession>
<protein>
    <recommendedName>
        <fullName evidence="4">Metal-dependent hydrolase</fullName>
    </recommendedName>
</protein>
<dbReference type="AlphaFoldDB" id="A0A1F5S5U9"/>
<organism evidence="2 3">
    <name type="scientific">Candidatus Falkowbacteria bacterium RBG_13_39_14</name>
    <dbReference type="NCBI Taxonomy" id="1797985"/>
    <lineage>
        <taxon>Bacteria</taxon>
        <taxon>Candidatus Falkowiibacteriota</taxon>
    </lineage>
</organism>